<keyword evidence="8" id="KW-0067">ATP-binding</keyword>
<dbReference type="PANTHER" id="PTHR37079">
    <property type="entry name" value="SERINE/THREONINE-PROTEIN KINASE ATM"/>
    <property type="match status" value="1"/>
</dbReference>
<dbReference type="PROSITE" id="PS50290">
    <property type="entry name" value="PI3_4_KINASE_3"/>
    <property type="match status" value="1"/>
</dbReference>
<evidence type="ECO:0000256" key="8">
    <source>
        <dbReference type="ARBA" id="ARBA00022840"/>
    </source>
</evidence>
<dbReference type="PROSITE" id="PS51189">
    <property type="entry name" value="FAT"/>
    <property type="match status" value="1"/>
</dbReference>
<dbReference type="PROSITE" id="PS51190">
    <property type="entry name" value="FATC"/>
    <property type="match status" value="1"/>
</dbReference>
<evidence type="ECO:0000259" key="13">
    <source>
        <dbReference type="PROSITE" id="PS51190"/>
    </source>
</evidence>
<dbReference type="PANTHER" id="PTHR37079:SF4">
    <property type="entry name" value="SERINE_THREONINE-PROTEIN KINASE ATM"/>
    <property type="match status" value="1"/>
</dbReference>
<dbReference type="SMART" id="SM00146">
    <property type="entry name" value="PI3Kc"/>
    <property type="match status" value="1"/>
</dbReference>
<dbReference type="GO" id="GO:0005524">
    <property type="term" value="F:ATP binding"/>
    <property type="evidence" value="ECO:0007669"/>
    <property type="project" value="UniProtKB-KW"/>
</dbReference>
<sequence>MRCPAVGDPWRAPGWVLDAQRAARTQLIPAPRQVPQSLKVHITKKQRELALLTTEVQQLQSDVTWYLKTTLDSYRKSLKLGGQYDLNTVFQLVQLWFSSDQEPSYKEVNAAMSKLAVEVPSHKFVPLVHQLVARIGQLQDEGSGFQKALHELVRRLAIDHPYHTLYQVFAVSNNGRVRAGNQRVMQSAVDNDKVQAAKAMLEQLRARGGRNGLCDIIPEMGDMIEAYIKLAETPATPADKAKKGADLPGNLRKRTLHDLRRVPVLSHALEVRTSCDYAPGSFPYFHHFENSIEYVGGINLPKKIKCVGSNGRTYTQLVKAGNDDMRQDAVMEQLFVLVNHLLRKSPSTRRRGLRMTTYKVIPFTPHTGMLEWVEETTPLMHYLCGESGDGGAHRKYRPNDMPHRQCRSHIQNSPDLRQAYDHVCSRFQPVLHHFFLEKFQQPSDWFSRRLAFTRSVAVSSIVGYLVGLGDRHSSNILLDRRSAEVVHIDLGVAFEQGKLLSTPELVPFRLTRDLLDGMGVCGVEGPMRRCCEETIRVLRESKGALLTIVEVFIHDPLYKWGLSPARAGQRQREEFADELPVEMPHVTETGAGAGAGGTNADTGRTNVDAERVLLRVQQKLAGYVEGEILGVQGQVQHLMREAMDHDKLCRMFVGWAAWV</sequence>
<comment type="subcellular location">
    <subcellularLocation>
        <location evidence="1">Nucleus</location>
    </subcellularLocation>
</comment>
<evidence type="ECO:0000256" key="10">
    <source>
        <dbReference type="ARBA" id="ARBA00047899"/>
    </source>
</evidence>
<proteinExistence type="predicted"/>
<protein>
    <recommendedName>
        <fullName evidence="2">non-specific serine/threonine protein kinase</fullName>
        <ecNumber evidence="2">2.7.11.1</ecNumber>
    </recommendedName>
</protein>
<dbReference type="GO" id="GO:0004674">
    <property type="term" value="F:protein serine/threonine kinase activity"/>
    <property type="evidence" value="ECO:0007669"/>
    <property type="project" value="UniProtKB-KW"/>
</dbReference>
<feature type="domain" description="FATC" evidence="13">
    <location>
        <begin position="627"/>
        <end position="659"/>
    </location>
</feature>
<dbReference type="InterPro" id="IPR014009">
    <property type="entry name" value="PIK_FAT"/>
</dbReference>
<evidence type="ECO:0000313" key="15">
    <source>
        <dbReference type="Proteomes" id="UP001190700"/>
    </source>
</evidence>
<dbReference type="Gene3D" id="3.30.1010.10">
    <property type="entry name" value="Phosphatidylinositol 3-kinase Catalytic Subunit, Chain A, domain 4"/>
    <property type="match status" value="1"/>
</dbReference>
<dbReference type="InterPro" id="IPR018936">
    <property type="entry name" value="PI3/4_kinase_CS"/>
</dbReference>
<dbReference type="CDD" id="cd05171">
    <property type="entry name" value="PIKKc_ATM"/>
    <property type="match status" value="1"/>
</dbReference>
<dbReference type="Pfam" id="PF00454">
    <property type="entry name" value="PI3_PI4_kinase"/>
    <property type="match status" value="1"/>
</dbReference>
<dbReference type="EC" id="2.7.11.1" evidence="2"/>
<evidence type="ECO:0000256" key="1">
    <source>
        <dbReference type="ARBA" id="ARBA00004123"/>
    </source>
</evidence>
<dbReference type="Pfam" id="PF02260">
    <property type="entry name" value="FATC"/>
    <property type="match status" value="1"/>
</dbReference>
<evidence type="ECO:0000259" key="11">
    <source>
        <dbReference type="PROSITE" id="PS50290"/>
    </source>
</evidence>
<evidence type="ECO:0000259" key="12">
    <source>
        <dbReference type="PROSITE" id="PS51189"/>
    </source>
</evidence>
<evidence type="ECO:0000256" key="7">
    <source>
        <dbReference type="ARBA" id="ARBA00022777"/>
    </source>
</evidence>
<dbReference type="EMBL" id="LGRX02007572">
    <property type="protein sequence ID" value="KAK3274702.1"/>
    <property type="molecule type" value="Genomic_DNA"/>
</dbReference>
<evidence type="ECO:0000256" key="3">
    <source>
        <dbReference type="ARBA" id="ARBA00022527"/>
    </source>
</evidence>
<dbReference type="InterPro" id="IPR036940">
    <property type="entry name" value="PI3/4_kinase_cat_sf"/>
</dbReference>
<dbReference type="InterPro" id="IPR011009">
    <property type="entry name" value="Kinase-like_dom_sf"/>
</dbReference>
<dbReference type="PROSITE" id="PS00916">
    <property type="entry name" value="PI3_4_KINASE_2"/>
    <property type="match status" value="1"/>
</dbReference>
<dbReference type="GO" id="GO:0005634">
    <property type="term" value="C:nucleus"/>
    <property type="evidence" value="ECO:0007669"/>
    <property type="project" value="UniProtKB-SubCell"/>
</dbReference>
<dbReference type="InterPro" id="IPR038980">
    <property type="entry name" value="ATM_plant"/>
</dbReference>
<keyword evidence="15" id="KW-1185">Reference proteome</keyword>
<dbReference type="PROSITE" id="PS00915">
    <property type="entry name" value="PI3_4_KINASE_1"/>
    <property type="match status" value="1"/>
</dbReference>
<name>A0AAE0GAR6_9CHLO</name>
<evidence type="ECO:0000256" key="6">
    <source>
        <dbReference type="ARBA" id="ARBA00022763"/>
    </source>
</evidence>
<dbReference type="InterPro" id="IPR044107">
    <property type="entry name" value="PIKKc_ATM"/>
</dbReference>
<keyword evidence="4" id="KW-0808">Transferase</keyword>
<dbReference type="Gene3D" id="1.10.1070.11">
    <property type="entry name" value="Phosphatidylinositol 3-/4-kinase, catalytic domain"/>
    <property type="match status" value="1"/>
</dbReference>
<dbReference type="GO" id="GO:0006281">
    <property type="term" value="P:DNA repair"/>
    <property type="evidence" value="ECO:0007669"/>
    <property type="project" value="InterPro"/>
</dbReference>
<reference evidence="14 15" key="1">
    <citation type="journal article" date="2015" name="Genome Biol. Evol.">
        <title>Comparative Genomics of a Bacterivorous Green Alga Reveals Evolutionary Causalities and Consequences of Phago-Mixotrophic Mode of Nutrition.</title>
        <authorList>
            <person name="Burns J.A."/>
            <person name="Paasch A."/>
            <person name="Narechania A."/>
            <person name="Kim E."/>
        </authorList>
    </citation>
    <scope>NUCLEOTIDE SEQUENCE [LARGE SCALE GENOMIC DNA]</scope>
    <source>
        <strain evidence="14 15">PLY_AMNH</strain>
    </source>
</reference>
<evidence type="ECO:0000256" key="4">
    <source>
        <dbReference type="ARBA" id="ARBA00022679"/>
    </source>
</evidence>
<feature type="domain" description="FAT" evidence="12">
    <location>
        <begin position="1"/>
        <end position="174"/>
    </location>
</feature>
<dbReference type="InterPro" id="IPR000403">
    <property type="entry name" value="PI3/4_kinase_cat_dom"/>
</dbReference>
<dbReference type="SMART" id="SM01343">
    <property type="entry name" value="FATC"/>
    <property type="match status" value="1"/>
</dbReference>
<accession>A0AAE0GAR6</accession>
<keyword evidence="6" id="KW-0227">DNA damage</keyword>
<comment type="catalytic activity">
    <reaction evidence="10">
        <text>L-threonyl-[protein] + ATP = O-phospho-L-threonyl-[protein] + ADP + H(+)</text>
        <dbReference type="Rhea" id="RHEA:46608"/>
        <dbReference type="Rhea" id="RHEA-COMP:11060"/>
        <dbReference type="Rhea" id="RHEA-COMP:11605"/>
        <dbReference type="ChEBI" id="CHEBI:15378"/>
        <dbReference type="ChEBI" id="CHEBI:30013"/>
        <dbReference type="ChEBI" id="CHEBI:30616"/>
        <dbReference type="ChEBI" id="CHEBI:61977"/>
        <dbReference type="ChEBI" id="CHEBI:456216"/>
        <dbReference type="EC" id="2.7.11.1"/>
    </reaction>
</comment>
<evidence type="ECO:0000256" key="2">
    <source>
        <dbReference type="ARBA" id="ARBA00012513"/>
    </source>
</evidence>
<keyword evidence="7" id="KW-0418">Kinase</keyword>
<organism evidence="14 15">
    <name type="scientific">Cymbomonas tetramitiformis</name>
    <dbReference type="NCBI Taxonomy" id="36881"/>
    <lineage>
        <taxon>Eukaryota</taxon>
        <taxon>Viridiplantae</taxon>
        <taxon>Chlorophyta</taxon>
        <taxon>Pyramimonadophyceae</taxon>
        <taxon>Pyramimonadales</taxon>
        <taxon>Pyramimonadaceae</taxon>
        <taxon>Cymbomonas</taxon>
    </lineage>
</organism>
<keyword evidence="3" id="KW-0723">Serine/threonine-protein kinase</keyword>
<evidence type="ECO:0000256" key="9">
    <source>
        <dbReference type="ARBA" id="ARBA00023242"/>
    </source>
</evidence>
<evidence type="ECO:0000313" key="14">
    <source>
        <dbReference type="EMBL" id="KAK3274702.1"/>
    </source>
</evidence>
<dbReference type="InterPro" id="IPR003152">
    <property type="entry name" value="FATC_dom"/>
</dbReference>
<gene>
    <name evidence="14" type="ORF">CYMTET_17129</name>
</gene>
<comment type="caution">
    <text evidence="14">The sequence shown here is derived from an EMBL/GenBank/DDBJ whole genome shotgun (WGS) entry which is preliminary data.</text>
</comment>
<dbReference type="AlphaFoldDB" id="A0AAE0GAR6"/>
<feature type="domain" description="PI3K/PI4K catalytic" evidence="11">
    <location>
        <begin position="288"/>
        <end position="600"/>
    </location>
</feature>
<dbReference type="Proteomes" id="UP001190700">
    <property type="component" value="Unassembled WGS sequence"/>
</dbReference>
<keyword evidence="9" id="KW-0539">Nucleus</keyword>
<dbReference type="SUPFAM" id="SSF56112">
    <property type="entry name" value="Protein kinase-like (PK-like)"/>
    <property type="match status" value="1"/>
</dbReference>
<evidence type="ECO:0000256" key="5">
    <source>
        <dbReference type="ARBA" id="ARBA00022741"/>
    </source>
</evidence>
<keyword evidence="5" id="KW-0547">Nucleotide-binding</keyword>